<evidence type="ECO:0000313" key="3">
    <source>
        <dbReference type="Proteomes" id="UP001257948"/>
    </source>
</evidence>
<feature type="domain" description="Trypsin-co-occurring" evidence="1">
    <location>
        <begin position="18"/>
        <end position="116"/>
    </location>
</feature>
<keyword evidence="3" id="KW-1185">Reference proteome</keyword>
<organism evidence="2 3">
    <name type="scientific">Streptomyces justiciae</name>
    <dbReference type="NCBI Taxonomy" id="2780140"/>
    <lineage>
        <taxon>Bacteria</taxon>
        <taxon>Bacillati</taxon>
        <taxon>Actinomycetota</taxon>
        <taxon>Actinomycetes</taxon>
        <taxon>Kitasatosporales</taxon>
        <taxon>Streptomycetaceae</taxon>
        <taxon>Streptomyces</taxon>
    </lineage>
</organism>
<dbReference type="Proteomes" id="UP001257948">
    <property type="component" value="Unassembled WGS sequence"/>
</dbReference>
<dbReference type="RefSeq" id="WP_314203765.1">
    <property type="nucleotide sequence ID" value="NZ_JAVTLL010000018.1"/>
</dbReference>
<protein>
    <submittedName>
        <fullName evidence="2">CU044_2847 family protein</fullName>
    </submittedName>
</protein>
<comment type="caution">
    <text evidence="2">The sequence shown here is derived from an EMBL/GenBank/DDBJ whole genome shotgun (WGS) entry which is preliminary data.</text>
</comment>
<dbReference type="Pfam" id="PF19493">
    <property type="entry name" value="Trypco1"/>
    <property type="match status" value="1"/>
</dbReference>
<name>A0ABU3LY44_9ACTN</name>
<gene>
    <name evidence="2" type="ORF">RQC66_25970</name>
</gene>
<reference evidence="3" key="1">
    <citation type="submission" date="2023-07" db="EMBL/GenBank/DDBJ databases">
        <title>Draft genome sequence of the endophytic actinobacterium Streptomyces justiciae WPN32, a potential antibiotic producer.</title>
        <authorList>
            <person name="Yasawong M."/>
            <person name="Pana W."/>
            <person name="Ganta P."/>
            <person name="Santapan N."/>
            <person name="Songngamsuk T."/>
            <person name="Phatcharaharikarn M."/>
            <person name="Kerdtoob S."/>
            <person name="Nantapong N."/>
        </authorList>
    </citation>
    <scope>NUCLEOTIDE SEQUENCE [LARGE SCALE GENOMIC DNA]</scope>
    <source>
        <strain evidence="3">WPN32</strain>
    </source>
</reference>
<evidence type="ECO:0000313" key="2">
    <source>
        <dbReference type="EMBL" id="MDT7844170.1"/>
    </source>
</evidence>
<dbReference type="NCBIfam" id="NF041216">
    <property type="entry name" value="CU044_2847_fam"/>
    <property type="match status" value="1"/>
</dbReference>
<evidence type="ECO:0000259" key="1">
    <source>
        <dbReference type="Pfam" id="PF19493"/>
    </source>
</evidence>
<dbReference type="InterPro" id="IPR045794">
    <property type="entry name" value="Trypco1"/>
</dbReference>
<sequence>MAGQEAVGADDVVRLEIGGRPVLMRVSEGSSLPAVPAQGKYTDTGRLADRVTRGVEGLDDLVRGVAGALRTAADAVRPDEVSVSFGVELAAKSGAVVSVLASSEAKASLTVTLTWHPEPRTDDPAQSEGQ</sequence>
<dbReference type="EMBL" id="JAVTLL010000018">
    <property type="protein sequence ID" value="MDT7844170.1"/>
    <property type="molecule type" value="Genomic_DNA"/>
</dbReference>
<proteinExistence type="predicted"/>
<accession>A0ABU3LY44</accession>